<evidence type="ECO:0000259" key="1">
    <source>
        <dbReference type="Pfam" id="PF01370"/>
    </source>
</evidence>
<dbReference type="AlphaFoldDB" id="A0A7I9V4K7"/>
<name>A0A7I9V4K7_9ACTN</name>
<reference evidence="3" key="1">
    <citation type="submission" date="2019-06" db="EMBL/GenBank/DDBJ databases">
        <title>Gordonia isolated from sludge of a wastewater treatment plant.</title>
        <authorList>
            <person name="Tamura T."/>
            <person name="Aoyama K."/>
            <person name="Kang Y."/>
            <person name="Saito S."/>
            <person name="Akiyama N."/>
            <person name="Yazawa K."/>
            <person name="Gonoi T."/>
            <person name="Mikami Y."/>
        </authorList>
    </citation>
    <scope>NUCLEOTIDE SEQUENCE [LARGE SCALE GENOMIC DNA]</scope>
    <source>
        <strain evidence="3">NBRC 107696</strain>
    </source>
</reference>
<evidence type="ECO:0000313" key="2">
    <source>
        <dbReference type="EMBL" id="GEE00365.1"/>
    </source>
</evidence>
<accession>A0A7I9V4K7</accession>
<dbReference type="GO" id="GO:0050577">
    <property type="term" value="F:GDP-L-fucose synthase activity"/>
    <property type="evidence" value="ECO:0007669"/>
    <property type="project" value="TreeGrafter"/>
</dbReference>
<dbReference type="Gene3D" id="3.90.25.10">
    <property type="entry name" value="UDP-galactose 4-epimerase, domain 1"/>
    <property type="match status" value="1"/>
</dbReference>
<dbReference type="PANTHER" id="PTHR43238:SF1">
    <property type="entry name" value="GDP-L-FUCOSE SYNTHASE"/>
    <property type="match status" value="1"/>
</dbReference>
<dbReference type="RefSeq" id="WP_161894268.1">
    <property type="nucleotide sequence ID" value="NZ_BJOV01000002.1"/>
</dbReference>
<dbReference type="Pfam" id="PF01370">
    <property type="entry name" value="Epimerase"/>
    <property type="match status" value="1"/>
</dbReference>
<dbReference type="InterPro" id="IPR001509">
    <property type="entry name" value="Epimerase_deHydtase"/>
</dbReference>
<dbReference type="OrthoDB" id="9811425at2"/>
<dbReference type="InterPro" id="IPR036291">
    <property type="entry name" value="NAD(P)-bd_dom_sf"/>
</dbReference>
<gene>
    <name evidence="2" type="primary">nolK</name>
    <name evidence="2" type="ORF">nbrc107696_08110</name>
</gene>
<dbReference type="PANTHER" id="PTHR43238">
    <property type="entry name" value="GDP-L-FUCOSE SYNTHASE"/>
    <property type="match status" value="1"/>
</dbReference>
<feature type="domain" description="NAD-dependent epimerase/dehydratase" evidence="1">
    <location>
        <begin position="22"/>
        <end position="241"/>
    </location>
</feature>
<protein>
    <submittedName>
        <fullName evidence="2">GDP-L-fucose synthase</fullName>
    </submittedName>
</protein>
<comment type="caution">
    <text evidence="2">The sequence shown here is derived from an EMBL/GenBank/DDBJ whole genome shotgun (WGS) entry which is preliminary data.</text>
</comment>
<dbReference type="Gene3D" id="3.40.50.720">
    <property type="entry name" value="NAD(P)-binding Rossmann-like Domain"/>
    <property type="match status" value="1"/>
</dbReference>
<dbReference type="EMBL" id="BJOV01000002">
    <property type="protein sequence ID" value="GEE00365.1"/>
    <property type="molecule type" value="Genomic_DNA"/>
</dbReference>
<organism evidence="2 3">
    <name type="scientific">Gordonia spumicola</name>
    <dbReference type="NCBI Taxonomy" id="589161"/>
    <lineage>
        <taxon>Bacteria</taxon>
        <taxon>Bacillati</taxon>
        <taxon>Actinomycetota</taxon>
        <taxon>Actinomycetes</taxon>
        <taxon>Mycobacteriales</taxon>
        <taxon>Gordoniaceae</taxon>
        <taxon>Gordonia</taxon>
    </lineage>
</organism>
<evidence type="ECO:0000313" key="3">
    <source>
        <dbReference type="Proteomes" id="UP000444960"/>
    </source>
</evidence>
<dbReference type="Proteomes" id="UP000444960">
    <property type="component" value="Unassembled WGS sequence"/>
</dbReference>
<proteinExistence type="predicted"/>
<sequence>MTGRPHPSPTSTVAVVPNRTTAVGLAVARRLEREGWDTIDQVGLGIDLCDRDAVRRVFAEHRPAAVILAPLSSTAVDDADRSAVLSDCLRRQANVFDAAVEHGVRRLVYLGSSASYPRYVAQPAKESDLLCGPPAIGDEVPAVCSAAGLTAVQAVREQHGLDWTAAVPSEVYGSTDDGVWADDLVFTLTRRYLEAARDGLDRVVNPGAGTLAHDLLHVDDLADALVFLLFHYDGGQPVNIGSGRSYTTAEIATMVSMGVEFAGRTAWDPSRADESCHVRLDASRLASLGWTVARELREGIGGALTRVRSVESGLSFSPIAATGMRGADDRG</sequence>
<keyword evidence="3" id="KW-1185">Reference proteome</keyword>
<dbReference type="SUPFAM" id="SSF51735">
    <property type="entry name" value="NAD(P)-binding Rossmann-fold domains"/>
    <property type="match status" value="1"/>
</dbReference>